<comment type="caution">
    <text evidence="2">The sequence shown here is derived from an EMBL/GenBank/DDBJ whole genome shotgun (WGS) entry which is preliminary data.</text>
</comment>
<feature type="region of interest" description="Disordered" evidence="1">
    <location>
        <begin position="2574"/>
        <end position="2618"/>
    </location>
</feature>
<feature type="compositionally biased region" description="Basic and acidic residues" evidence="1">
    <location>
        <begin position="573"/>
        <end position="587"/>
    </location>
</feature>
<feature type="region of interest" description="Disordered" evidence="1">
    <location>
        <begin position="439"/>
        <end position="499"/>
    </location>
</feature>
<dbReference type="Proteomes" id="UP000074247">
    <property type="component" value="Unassembled WGS sequence"/>
</dbReference>
<feature type="region of interest" description="Disordered" evidence="1">
    <location>
        <begin position="1311"/>
        <end position="1367"/>
    </location>
</feature>
<feature type="compositionally biased region" description="Acidic residues" evidence="1">
    <location>
        <begin position="2525"/>
        <end position="2537"/>
    </location>
</feature>
<feature type="compositionally biased region" description="Basic and acidic residues" evidence="1">
    <location>
        <begin position="485"/>
        <end position="499"/>
    </location>
</feature>
<feature type="compositionally biased region" description="Acidic residues" evidence="1">
    <location>
        <begin position="2335"/>
        <end position="2347"/>
    </location>
</feature>
<feature type="compositionally biased region" description="Basic and acidic residues" evidence="1">
    <location>
        <begin position="1984"/>
        <end position="1993"/>
    </location>
</feature>
<dbReference type="EMBL" id="AGQS02005054">
    <property type="protein sequence ID" value="KYF42081.1"/>
    <property type="molecule type" value="Genomic_DNA"/>
</dbReference>
<evidence type="ECO:0000313" key="2">
    <source>
        <dbReference type="EMBL" id="KYF42081.1"/>
    </source>
</evidence>
<evidence type="ECO:0000256" key="1">
    <source>
        <dbReference type="SAM" id="MobiDB-lite"/>
    </source>
</evidence>
<feature type="region of interest" description="Disordered" evidence="1">
    <location>
        <begin position="2222"/>
        <end position="2247"/>
    </location>
</feature>
<feature type="region of interest" description="Disordered" evidence="1">
    <location>
        <begin position="2018"/>
        <end position="2056"/>
    </location>
</feature>
<feature type="compositionally biased region" description="Basic residues" evidence="1">
    <location>
        <begin position="2026"/>
        <end position="2037"/>
    </location>
</feature>
<feature type="compositionally biased region" description="Basic and acidic residues" evidence="1">
    <location>
        <begin position="2357"/>
        <end position="2366"/>
    </location>
</feature>
<feature type="region of interest" description="Disordered" evidence="1">
    <location>
        <begin position="1041"/>
        <end position="1062"/>
    </location>
</feature>
<feature type="region of interest" description="Disordered" evidence="1">
    <location>
        <begin position="2524"/>
        <end position="2543"/>
    </location>
</feature>
<feature type="region of interest" description="Disordered" evidence="1">
    <location>
        <begin position="707"/>
        <end position="735"/>
    </location>
</feature>
<feature type="compositionally biased region" description="Low complexity" evidence="1">
    <location>
        <begin position="40"/>
        <end position="52"/>
    </location>
</feature>
<evidence type="ECO:0000313" key="3">
    <source>
        <dbReference type="Proteomes" id="UP000074247"/>
    </source>
</evidence>
<feature type="compositionally biased region" description="Basic and acidic residues" evidence="1">
    <location>
        <begin position="1041"/>
        <end position="1055"/>
    </location>
</feature>
<name>A0A139XTF0_TOXGO</name>
<feature type="compositionally biased region" description="Low complexity" evidence="1">
    <location>
        <begin position="2321"/>
        <end position="2334"/>
    </location>
</feature>
<feature type="region of interest" description="Disordered" evidence="1">
    <location>
        <begin position="2300"/>
        <end position="2378"/>
    </location>
</feature>
<gene>
    <name evidence="2" type="ORF">TGARI_299130</name>
</gene>
<feature type="region of interest" description="Disordered" evidence="1">
    <location>
        <begin position="1657"/>
        <end position="1714"/>
    </location>
</feature>
<feature type="compositionally biased region" description="Basic and acidic residues" evidence="1">
    <location>
        <begin position="1657"/>
        <end position="1666"/>
    </location>
</feature>
<feature type="compositionally biased region" description="Basic and acidic residues" evidence="1">
    <location>
        <begin position="2304"/>
        <end position="2320"/>
    </location>
</feature>
<feature type="non-terminal residue" evidence="2">
    <location>
        <position position="2824"/>
    </location>
</feature>
<organism evidence="2 3">
    <name type="scientific">Toxoplasma gondii ARI</name>
    <dbReference type="NCBI Taxonomy" id="1074872"/>
    <lineage>
        <taxon>Eukaryota</taxon>
        <taxon>Sar</taxon>
        <taxon>Alveolata</taxon>
        <taxon>Apicomplexa</taxon>
        <taxon>Conoidasida</taxon>
        <taxon>Coccidia</taxon>
        <taxon>Eucoccidiorida</taxon>
        <taxon>Eimeriorina</taxon>
        <taxon>Sarcocystidae</taxon>
        <taxon>Toxoplasma</taxon>
    </lineage>
</organism>
<dbReference type="OrthoDB" id="333250at2759"/>
<feature type="region of interest" description="Disordered" evidence="1">
    <location>
        <begin position="571"/>
        <end position="615"/>
    </location>
</feature>
<feature type="region of interest" description="Disordered" evidence="1">
    <location>
        <begin position="1134"/>
        <end position="1160"/>
    </location>
</feature>
<feature type="compositionally biased region" description="Basic and acidic residues" evidence="1">
    <location>
        <begin position="2588"/>
        <end position="2615"/>
    </location>
</feature>
<protein>
    <submittedName>
        <fullName evidence="2">Uncharacterized protein</fullName>
    </submittedName>
</protein>
<feature type="region of interest" description="Disordered" evidence="1">
    <location>
        <begin position="1963"/>
        <end position="1993"/>
    </location>
</feature>
<dbReference type="VEuPathDB" id="ToxoDB:TGARI_299130"/>
<reference evidence="2 3" key="1">
    <citation type="journal article" date="2016" name="Nat. Commun.">
        <title>Local admixture of amplified and diversified secreted pathogenesis determinants shapes mosaic Toxoplasma gondii genomes.</title>
        <authorList>
            <person name="Lorenzi H."/>
            <person name="Khan A."/>
            <person name="Behnke M.S."/>
            <person name="Namasivayam S."/>
            <person name="Swapna L.S."/>
            <person name="Hadjithomas M."/>
            <person name="Karamycheva S."/>
            <person name="Pinney D."/>
            <person name="Brunk B.P."/>
            <person name="Ajioka J.W."/>
            <person name="Ajzenberg D."/>
            <person name="Boothroyd J.C."/>
            <person name="Boyle J.P."/>
            <person name="Darde M.L."/>
            <person name="Diaz-Miranda M.A."/>
            <person name="Dubey J.P."/>
            <person name="Fritz H.M."/>
            <person name="Gennari S.M."/>
            <person name="Gregory B.D."/>
            <person name="Kim K."/>
            <person name="Saeij J.P."/>
            <person name="Su C."/>
            <person name="White M.W."/>
            <person name="Zhu X.Q."/>
            <person name="Howe D.K."/>
            <person name="Rosenthal B.M."/>
            <person name="Grigg M.E."/>
            <person name="Parkinson J."/>
            <person name="Liu L."/>
            <person name="Kissinger J.C."/>
            <person name="Roos D.S."/>
            <person name="Sibley L.D."/>
        </authorList>
    </citation>
    <scope>NUCLEOTIDE SEQUENCE [LARGE SCALE GENOMIC DNA]</scope>
    <source>
        <strain evidence="2 3">ARI</strain>
    </source>
</reference>
<feature type="compositionally biased region" description="Basic and acidic residues" evidence="1">
    <location>
        <begin position="1318"/>
        <end position="1338"/>
    </location>
</feature>
<accession>A0A139XTF0</accession>
<sequence>MLLAKSFHPFNSTSCCVSPCLNEEGEATMTRHREAPRETSCSSSSSSPPSSSLPWTPAELWWILEETLHRLRKLHRSASSAAAASPTLLLAPREALHLSLLLRLALSTSSALLSSSTRGKSACLCPQHPTDASGFLRPLDALPFLRNHITFLLTVGEREIRTAIRLVLARRALQFRPTTSSLDDSLFPESWLGAFTSSPLSRERKPPLAAFARDLKSLLAAVDALHCSSLALCRPAATARVSLLPASAEAPPSVSLAAASSLVASATALLRAFSLSACRRRSAGRGQQALSSWSTHDASRRTAVGLDEAPSCFDAGENDGVGFEAEHLQALFGLCSQCLELFLSTASRLRARPHGSSQLFLLLCQVPPTAASSSASSSVSASASVDSSEASVAAGSGGGEMTEAPLLWLLLFVHGLAHAVQLEVDTVLDLASQGKDSAAVADGPRAAKAKRTEEDACASWGEKKKKRKTYRDASAEEEGSATAGEVERKHRLTKADASRWEPQNAWSLSSLNTAAKNLQSRIASAVSLLVTPEHIQAYLSLLQLSSFSGFVQAELSSQEAALERASAQLLRAASDRERSNKEKERQRAPAQQAAERGQKNGRKEKGNARARPQDKPPYVTRLLDCLAWTADLQAALERETDGGHEDAGESLTCEQEDSCVFAASLLSPNSMAALLGDQLAAVGLFLLLPSLASQLMTQVAHALEQSDVSASSASSTDRGDEKAPSSGDAESPRGCRPPVKAFSVFLLFAQVLSPVQILPASRDPICTALVGGRRQTHALKANGDTLQEKETQRQARRSRPDALLQELKINSLVLLWRFIATASSPPLLSLRDDPLRLQHDSLTSFACSVVSAIHSLLSRLEQARPFEVCGSSPSSVLKVERASEARQLQRLWEGLSLVVQFIPSFTEDRLLLPLFSLMEREGDLFLPRIWQENVWATLCSPVSSSCSLSSSCASLQGLSLPCESFLSALFHLFASLHDLPSLLSRLRAWLSVSESSATVSEEAGFLAMKRNVRTEKEAAGVAGNACAQQLLRSLAELQREGGERLEQKQNEEKGNCRSVRRPGAHTASKRLFSGAFLLSSAVLNQVQSLAKNVLPAQLALTASHFLALVTATEEAFLANAAAACNEASDAGKALVRHRAKDSPGEKAKRKRERTGAASEVETALAAGQEDSLVASRDEGGAASGRDKDRVSVCVARLLLAAFLRGLQDLRLAGAHRHQLALRNLEAVHPALLAFWRKAAAAAFSSELAGACTQLRGLDVESSASRGSEKLPHLRPSGGVEQLWVTAENALLLALGGVALLLKAYEVQGQSLEEGGEAGGERRASNGELPEDARDKGTDGDEDERDAGEASLVLPAPPSGADRGKETLRAQRSLEVELERRLLRLAGELERNTGADASERTVEAQHGKKIKGVGEKRITREALPPASTVAVAFSSSDVTSPTLHAVQAGLVYLLLADKRETASSFASFCGGFSEDALKGRGDGDRRRVAFLLLRCLASRERRVRANGVALLSSPHSGDTEGDSWLLSHLPLLLRALGSRCDSFGVVPSISCVTIVSGVSSASPCLFEATGGRRGDLTAAGEWLGAAQAVLALWCQAERRKEAEGHGEFPAAALKAVLDIQAFQPFLLLALAEQLRETRERFASLHARNLGELLEAAGSERDEMEERKIKKKKKKEGRTETPREIEEEENTEEPGAGCTGDLLPGTEESASANAKTPDGSMCGVLRNAAADLLLRVRFFLDLPPLYVSLALKLPPGLADSEVSFESAEDKKEDEEALPLLRVQRELWLSLLVVLQIRHAHFDSCDRCSFSSLSEATALWRHSNFRSASSPSSFSPEAPETPVPRGAFPSLELLLLRSLARAATSGSQVHAADSLAVLLTTPCDPRRIVSPSPPFSSPSSSCLRLPRGADCCLGAGALVDGFLRLLETVCEQDRTFAAFLEQGEDETHAQLGEALGDLIWAVSGTTASPRAAEDEGDRRARKKEKKQRREREQSRRCEGRSAAEVLLLHLCSSVLDVAAPSEGVSPAHSAKREKREKKAKKTSERLWGERGDTETSEDLEERLHRRRGTVEAAAAFVAQHLTSSSPFAVKGKLPHFSSSSKSDSLSSSASAFSTSSSSGALVSVSRSLVLIACIRQLASQVAAWGEAKGEKAPRRKASLSNNCVRRERKAAEAAGGAKQSSTGEEGRQQCSHLVARFLNVVARRLTPHALLRCMLRHHTALCASQPLAGPRDKPAVEEEEVSSKRKREKKLDCERSENKFDHDKREELMKTHSGLSLWTLRLASRILSLLTWFLHPSALSSVEVAQTEERRPPDEKEEEERQRAAAALAAFASLNAQEGEEEAAEEPEEDGCSRAGAGADPRRSDDSKEMNSACEQRPSPSDISSFLSFLGDCFRLLRSRENHAREDRDDVVLRWSFLRLSPASPAISLPFQGSSSLRRMSLPASGFPRAFASQTAEGMQNGEACKQTLAQLAVRVSENITRHALSQVLLFFSSLWGSAARRPRAWRDAKKKVEMKAECRGEDRDFAADDAEDAEGEEENCVVTKDETSQHDAQWLRQTHQLVDLLLQVTAQETTELTVSSASSPNATSLHARDGTRREEAGERDGGDVRRRGGDNHTKRIQLREPPAVRCWRALMQDLPAPLLLQILCHLQQVAASAVASLSPASSAGNGPVSRLLASTQAATVAEALVSLLSERQELIRCLRHTFLRSPSASSVSSLSSRRAPPLVDLLCLTLQTLQAAFACVPRGDFQACVRWEGLGEPAEREGNQSRGDAGDSEIAVSFGFQRDSFNRCDEHQLAIQQRFCRRLGQAACALAGATIFLAAEAK</sequence>
<feature type="compositionally biased region" description="Basic and acidic residues" evidence="1">
    <location>
        <begin position="2038"/>
        <end position="2050"/>
    </location>
</feature>
<feature type="region of interest" description="Disordered" evidence="1">
    <location>
        <begin position="28"/>
        <end position="53"/>
    </location>
</feature>
<proteinExistence type="predicted"/>
<feature type="compositionally biased region" description="Basic and acidic residues" evidence="1">
    <location>
        <begin position="596"/>
        <end position="614"/>
    </location>
</feature>
<feature type="compositionally biased region" description="Polar residues" evidence="1">
    <location>
        <begin position="2574"/>
        <end position="2586"/>
    </location>
</feature>